<evidence type="ECO:0008006" key="5">
    <source>
        <dbReference type="Google" id="ProtNLM"/>
    </source>
</evidence>
<dbReference type="RefSeq" id="WP_141781750.1">
    <property type="nucleotide sequence ID" value="NZ_VFOV01000001.1"/>
</dbReference>
<dbReference type="OrthoDB" id="3786351at2"/>
<name>A0A543ABE9_9ACTN</name>
<accession>A0A543ABE9</accession>
<proteinExistence type="predicted"/>
<keyword evidence="2" id="KW-0732">Signal</keyword>
<keyword evidence="4" id="KW-1185">Reference proteome</keyword>
<reference evidence="3 4" key="1">
    <citation type="submission" date="2019-06" db="EMBL/GenBank/DDBJ databases">
        <title>Sequencing the genomes of 1000 actinobacteria strains.</title>
        <authorList>
            <person name="Klenk H.-P."/>
        </authorList>
    </citation>
    <scope>NUCLEOTIDE SEQUENCE [LARGE SCALE GENOMIC DNA]</scope>
    <source>
        <strain evidence="3 4">DSM 25218</strain>
    </source>
</reference>
<protein>
    <recommendedName>
        <fullName evidence="5">Acid stress chaperone HdeA</fullName>
    </recommendedName>
</protein>
<dbReference type="AlphaFoldDB" id="A0A543ABE9"/>
<dbReference type="EMBL" id="VFOV01000001">
    <property type="protein sequence ID" value="TQL69932.1"/>
    <property type="molecule type" value="Genomic_DNA"/>
</dbReference>
<comment type="caution">
    <text evidence="3">The sequence shown here is derived from an EMBL/GenBank/DDBJ whole genome shotgun (WGS) entry which is preliminary data.</text>
</comment>
<dbReference type="PROSITE" id="PS51257">
    <property type="entry name" value="PROKAR_LIPOPROTEIN"/>
    <property type="match status" value="1"/>
</dbReference>
<feature type="chain" id="PRO_5039627977" description="Acid stress chaperone HdeA" evidence="2">
    <location>
        <begin position="27"/>
        <end position="112"/>
    </location>
</feature>
<organism evidence="3 4">
    <name type="scientific">Nocardioides albertanoniae</name>
    <dbReference type="NCBI Taxonomy" id="1175486"/>
    <lineage>
        <taxon>Bacteria</taxon>
        <taxon>Bacillati</taxon>
        <taxon>Actinomycetota</taxon>
        <taxon>Actinomycetes</taxon>
        <taxon>Propionibacteriales</taxon>
        <taxon>Nocardioidaceae</taxon>
        <taxon>Nocardioides</taxon>
    </lineage>
</organism>
<sequence>MKTNARRIARVIVVPAVCALALTACGGGDRPTADELSKSLKDGKAGETMSMPSSLPDKAYDCIAKELVDSDLSDEALANAMEGKDKTGSKKDREIVSGLSDDIQKCVTDAMS</sequence>
<feature type="region of interest" description="Disordered" evidence="1">
    <location>
        <begin position="27"/>
        <end position="53"/>
    </location>
</feature>
<evidence type="ECO:0000313" key="4">
    <source>
        <dbReference type="Proteomes" id="UP000320209"/>
    </source>
</evidence>
<evidence type="ECO:0000256" key="1">
    <source>
        <dbReference type="SAM" id="MobiDB-lite"/>
    </source>
</evidence>
<evidence type="ECO:0000313" key="3">
    <source>
        <dbReference type="EMBL" id="TQL69932.1"/>
    </source>
</evidence>
<evidence type="ECO:0000256" key="2">
    <source>
        <dbReference type="SAM" id="SignalP"/>
    </source>
</evidence>
<dbReference type="Proteomes" id="UP000320209">
    <property type="component" value="Unassembled WGS sequence"/>
</dbReference>
<feature type="compositionally biased region" description="Basic and acidic residues" evidence="1">
    <location>
        <begin position="31"/>
        <end position="45"/>
    </location>
</feature>
<feature type="signal peptide" evidence="2">
    <location>
        <begin position="1"/>
        <end position="26"/>
    </location>
</feature>
<gene>
    <name evidence="3" type="ORF">FB381_3855</name>
</gene>